<evidence type="ECO:0000313" key="3">
    <source>
        <dbReference type="Proteomes" id="UP001057498"/>
    </source>
</evidence>
<accession>A0ABN6PLJ3</accession>
<name>A0ABN6PLJ3_9BURK</name>
<evidence type="ECO:0000256" key="1">
    <source>
        <dbReference type="SAM" id="Phobius"/>
    </source>
</evidence>
<reference evidence="2" key="1">
    <citation type="submission" date="2022-04" db="EMBL/GenBank/DDBJ databases">
        <title>Whole genome sequence of Sphaerotilus sp. FB-5.</title>
        <authorList>
            <person name="Takeda M."/>
            <person name="Narihara S."/>
            <person name="Akimoto M."/>
            <person name="Akimoto R."/>
            <person name="Nishiyashiki S."/>
            <person name="Murakami T."/>
        </authorList>
    </citation>
    <scope>NUCLEOTIDE SEQUENCE</scope>
    <source>
        <strain evidence="2">FB-5</strain>
    </source>
</reference>
<feature type="transmembrane region" description="Helical" evidence="1">
    <location>
        <begin position="12"/>
        <end position="34"/>
    </location>
</feature>
<dbReference type="Proteomes" id="UP001057498">
    <property type="component" value="Chromosome"/>
</dbReference>
<dbReference type="RefSeq" id="WP_251973444.1">
    <property type="nucleotide sequence ID" value="NZ_AP025730.1"/>
</dbReference>
<keyword evidence="1" id="KW-1133">Transmembrane helix</keyword>
<keyword evidence="1" id="KW-0472">Membrane</keyword>
<gene>
    <name evidence="2" type="ORF">CATMQ487_23780</name>
</gene>
<evidence type="ECO:0000313" key="2">
    <source>
        <dbReference type="EMBL" id="BDI05408.1"/>
    </source>
</evidence>
<keyword evidence="1" id="KW-0812">Transmembrane</keyword>
<protein>
    <submittedName>
        <fullName evidence="2">Uncharacterized protein</fullName>
    </submittedName>
</protein>
<keyword evidence="3" id="KW-1185">Reference proteome</keyword>
<organism evidence="2 3">
    <name type="scientific">Sphaerotilus microaerophilus</name>
    <dbReference type="NCBI Taxonomy" id="2914710"/>
    <lineage>
        <taxon>Bacteria</taxon>
        <taxon>Pseudomonadati</taxon>
        <taxon>Pseudomonadota</taxon>
        <taxon>Betaproteobacteria</taxon>
        <taxon>Burkholderiales</taxon>
        <taxon>Sphaerotilaceae</taxon>
        <taxon>Sphaerotilus</taxon>
    </lineage>
</organism>
<sequence>MAETAPRSRLPWRLWILRLLVVAVLLLVFLAYLLPEMVVDLGNRLWSCF</sequence>
<proteinExistence type="predicted"/>
<dbReference type="EMBL" id="AP025730">
    <property type="protein sequence ID" value="BDI05408.1"/>
    <property type="molecule type" value="Genomic_DNA"/>
</dbReference>